<dbReference type="InterPro" id="IPR020814">
    <property type="entry name" value="Ribosomal_S6_plastid/chlpt"/>
</dbReference>
<evidence type="ECO:0000256" key="4">
    <source>
        <dbReference type="SAM" id="MobiDB-lite"/>
    </source>
</evidence>
<gene>
    <name evidence="3" type="primary">rpsF</name>
    <name evidence="5" type="ORF">A3C72_02655</name>
</gene>
<keyword evidence="3" id="KW-0687">Ribonucleoprotein</keyword>
<evidence type="ECO:0000313" key="6">
    <source>
        <dbReference type="Proteomes" id="UP000177130"/>
    </source>
</evidence>
<comment type="similarity">
    <text evidence="1 3">Belongs to the bacterial ribosomal protein bS6 family.</text>
</comment>
<organism evidence="5 6">
    <name type="scientific">Candidatus Taylorbacteria bacterium RIFCSPHIGHO2_02_FULL_43_32b</name>
    <dbReference type="NCBI Taxonomy" id="1802306"/>
    <lineage>
        <taxon>Bacteria</taxon>
        <taxon>Candidatus Tayloriibacteriota</taxon>
    </lineage>
</organism>
<feature type="region of interest" description="Disordered" evidence="4">
    <location>
        <begin position="130"/>
        <end position="172"/>
    </location>
</feature>
<dbReference type="GO" id="GO:0003735">
    <property type="term" value="F:structural constituent of ribosome"/>
    <property type="evidence" value="ECO:0007669"/>
    <property type="project" value="InterPro"/>
</dbReference>
<dbReference type="Pfam" id="PF01250">
    <property type="entry name" value="Ribosomal_S6"/>
    <property type="match status" value="1"/>
</dbReference>
<proteinExistence type="inferred from homology"/>
<dbReference type="AlphaFoldDB" id="A0A1G2MID2"/>
<feature type="compositionally biased region" description="Basic and acidic residues" evidence="4">
    <location>
        <begin position="136"/>
        <end position="166"/>
    </location>
</feature>
<dbReference type="GO" id="GO:0005840">
    <property type="term" value="C:ribosome"/>
    <property type="evidence" value="ECO:0007669"/>
    <property type="project" value="UniProtKB-KW"/>
</dbReference>
<sequence>MEETNKVTEATVDTAEEKAEGKIYEIGYHIVPSVPEDKLGAEVSSIKDILEKQKAVVVSEESPKLRQLTYEMRKEFAGKYQKYNSAYFGWVKFEAEPTDALKIEAAFKKNPQILRYLLIKTVRENTMTAPRIPSYRKSEVPKFEEKKEADQTPKKEVSETELDKAIDAAIAE</sequence>
<keyword evidence="3" id="KW-0699">rRNA-binding</keyword>
<evidence type="ECO:0000313" key="5">
    <source>
        <dbReference type="EMBL" id="OHA22791.1"/>
    </source>
</evidence>
<dbReference type="InterPro" id="IPR014717">
    <property type="entry name" value="Transl_elong_EF1B/ribsomal_bS6"/>
</dbReference>
<dbReference type="STRING" id="1802306.A3C72_02655"/>
<dbReference type="Proteomes" id="UP000177130">
    <property type="component" value="Unassembled WGS sequence"/>
</dbReference>
<dbReference type="InterPro" id="IPR000529">
    <property type="entry name" value="Ribosomal_bS6"/>
</dbReference>
<name>A0A1G2MID2_9BACT</name>
<dbReference type="InterPro" id="IPR035980">
    <property type="entry name" value="Ribosomal_bS6_sf"/>
</dbReference>
<accession>A0A1G2MID2</accession>
<reference evidence="5 6" key="1">
    <citation type="journal article" date="2016" name="Nat. Commun.">
        <title>Thousands of microbial genomes shed light on interconnected biogeochemical processes in an aquifer system.</title>
        <authorList>
            <person name="Anantharaman K."/>
            <person name="Brown C.T."/>
            <person name="Hug L.A."/>
            <person name="Sharon I."/>
            <person name="Castelle C.J."/>
            <person name="Probst A.J."/>
            <person name="Thomas B.C."/>
            <person name="Singh A."/>
            <person name="Wilkins M.J."/>
            <person name="Karaoz U."/>
            <person name="Brodie E.L."/>
            <person name="Williams K.H."/>
            <person name="Hubbard S.S."/>
            <person name="Banfield J.F."/>
        </authorList>
    </citation>
    <scope>NUCLEOTIDE SEQUENCE [LARGE SCALE GENOMIC DNA]</scope>
</reference>
<dbReference type="HAMAP" id="MF_00360">
    <property type="entry name" value="Ribosomal_bS6"/>
    <property type="match status" value="1"/>
</dbReference>
<comment type="caution">
    <text evidence="5">The sequence shown here is derived from an EMBL/GenBank/DDBJ whole genome shotgun (WGS) entry which is preliminary data.</text>
</comment>
<dbReference type="GO" id="GO:0019843">
    <property type="term" value="F:rRNA binding"/>
    <property type="evidence" value="ECO:0007669"/>
    <property type="project" value="UniProtKB-UniRule"/>
</dbReference>
<dbReference type="CDD" id="cd00473">
    <property type="entry name" value="bS6"/>
    <property type="match status" value="1"/>
</dbReference>
<dbReference type="SUPFAM" id="SSF54995">
    <property type="entry name" value="Ribosomal protein S6"/>
    <property type="match status" value="1"/>
</dbReference>
<protein>
    <recommendedName>
        <fullName evidence="2 3">Small ribosomal subunit protein bS6</fullName>
    </recommendedName>
</protein>
<evidence type="ECO:0000256" key="3">
    <source>
        <dbReference type="HAMAP-Rule" id="MF_00360"/>
    </source>
</evidence>
<dbReference type="GO" id="GO:0006412">
    <property type="term" value="P:translation"/>
    <property type="evidence" value="ECO:0007669"/>
    <property type="project" value="UniProtKB-UniRule"/>
</dbReference>
<keyword evidence="3" id="KW-0689">Ribosomal protein</keyword>
<evidence type="ECO:0000256" key="1">
    <source>
        <dbReference type="ARBA" id="ARBA00009512"/>
    </source>
</evidence>
<comment type="function">
    <text evidence="3">Binds together with bS18 to 16S ribosomal RNA.</text>
</comment>
<dbReference type="EMBL" id="MHRK01000047">
    <property type="protein sequence ID" value="OHA22791.1"/>
    <property type="molecule type" value="Genomic_DNA"/>
</dbReference>
<dbReference type="GO" id="GO:1990904">
    <property type="term" value="C:ribonucleoprotein complex"/>
    <property type="evidence" value="ECO:0007669"/>
    <property type="project" value="UniProtKB-KW"/>
</dbReference>
<dbReference type="Gene3D" id="3.30.70.60">
    <property type="match status" value="1"/>
</dbReference>
<evidence type="ECO:0000256" key="2">
    <source>
        <dbReference type="ARBA" id="ARBA00035294"/>
    </source>
</evidence>
<keyword evidence="3" id="KW-0694">RNA-binding</keyword>